<comment type="caution">
    <text evidence="1">The sequence shown here is derived from an EMBL/GenBank/DDBJ whole genome shotgun (WGS) entry which is preliminary data.</text>
</comment>
<name>A0A0L7T9D0_9GAMM</name>
<protein>
    <submittedName>
        <fullName evidence="1">Uncharacterized protein</fullName>
    </submittedName>
</protein>
<dbReference type="AlphaFoldDB" id="A0A0L7T9D0"/>
<dbReference type="EMBL" id="JRXE01000004">
    <property type="protein sequence ID" value="KOC91973.1"/>
    <property type="molecule type" value="Genomic_DNA"/>
</dbReference>
<reference evidence="3 4" key="1">
    <citation type="journal article" date="2015" name="Int. J. Syst. Evol. Microbiol.">
        <title>Erwinia iniecta sp. nov., isolated from Russian wheat aphids (Diuraphis noxia).</title>
        <authorList>
            <person name="Campillo T."/>
            <person name="Luna E."/>
            <person name="Portier P."/>
            <person name="Fischer-Le Saux M."/>
            <person name="Lapitan N."/>
            <person name="Tisserat N.A."/>
            <person name="Leach J.E."/>
        </authorList>
    </citation>
    <scope>NUCLEOTIDE SEQUENCE [LARGE SCALE GENOMIC DNA]</scope>
    <source>
        <strain evidence="1 4">B120</strain>
        <strain evidence="2 3">B149</strain>
    </source>
</reference>
<gene>
    <name evidence="1" type="ORF">NG42_03570</name>
    <name evidence="2" type="ORF">NG43_02155</name>
</gene>
<dbReference type="OrthoDB" id="7068698at2"/>
<evidence type="ECO:0000313" key="2">
    <source>
        <dbReference type="EMBL" id="KOC95119.1"/>
    </source>
</evidence>
<dbReference type="Proteomes" id="UP000036851">
    <property type="component" value="Unassembled WGS sequence"/>
</dbReference>
<evidence type="ECO:0000313" key="1">
    <source>
        <dbReference type="EMBL" id="KOC91973.1"/>
    </source>
</evidence>
<keyword evidence="4" id="KW-1185">Reference proteome</keyword>
<sequence>MPNNRFFTPPPASADAPWLRVVDNTEQTSIYQTLNGQRSGGLIRSSEWVLQNTQDRGMPKASGEDYNIDYYETPLVAGVETAVENVYVEGKHQCLISARFTPEQGKKYQFRLESDTLNFRCRVHAAEVVKDNHGMWSLKPLQNVRYSAKEGSGWHPMHTSL</sequence>
<accession>A0A0L7T9D0</accession>
<evidence type="ECO:0000313" key="3">
    <source>
        <dbReference type="Proteomes" id="UP000036851"/>
    </source>
</evidence>
<dbReference type="PATRIC" id="fig|1560201.3.peg.769"/>
<proteinExistence type="predicted"/>
<dbReference type="STRING" id="1560201.NG42_03570"/>
<dbReference type="EMBL" id="JRXF01000002">
    <property type="protein sequence ID" value="KOC95119.1"/>
    <property type="molecule type" value="Genomic_DNA"/>
</dbReference>
<evidence type="ECO:0000313" key="4">
    <source>
        <dbReference type="Proteomes" id="UP000037088"/>
    </source>
</evidence>
<organism evidence="1 4">
    <name type="scientific">Winslowiella iniecta</name>
    <dbReference type="NCBI Taxonomy" id="1560201"/>
    <lineage>
        <taxon>Bacteria</taxon>
        <taxon>Pseudomonadati</taxon>
        <taxon>Pseudomonadota</taxon>
        <taxon>Gammaproteobacteria</taxon>
        <taxon>Enterobacterales</taxon>
        <taxon>Erwiniaceae</taxon>
        <taxon>Winslowiella</taxon>
    </lineage>
</organism>
<dbReference type="Proteomes" id="UP000037088">
    <property type="component" value="Unassembled WGS sequence"/>
</dbReference>